<dbReference type="Proteomes" id="UP001432027">
    <property type="component" value="Unassembled WGS sequence"/>
</dbReference>
<protein>
    <submittedName>
        <fullName evidence="1">Uncharacterized protein</fullName>
    </submittedName>
</protein>
<gene>
    <name evidence="1" type="ORF">PENTCL1PPCAC_5988</name>
</gene>
<dbReference type="EMBL" id="BTSX01000002">
    <property type="protein sequence ID" value="GMS83813.1"/>
    <property type="molecule type" value="Genomic_DNA"/>
</dbReference>
<evidence type="ECO:0000313" key="2">
    <source>
        <dbReference type="Proteomes" id="UP001432027"/>
    </source>
</evidence>
<reference evidence="1" key="1">
    <citation type="submission" date="2023-10" db="EMBL/GenBank/DDBJ databases">
        <title>Genome assembly of Pristionchus species.</title>
        <authorList>
            <person name="Yoshida K."/>
            <person name="Sommer R.J."/>
        </authorList>
    </citation>
    <scope>NUCLEOTIDE SEQUENCE</scope>
    <source>
        <strain evidence="1">RS0144</strain>
    </source>
</reference>
<comment type="caution">
    <text evidence="1">The sequence shown here is derived from an EMBL/GenBank/DDBJ whole genome shotgun (WGS) entry which is preliminary data.</text>
</comment>
<proteinExistence type="predicted"/>
<name>A0AAV5SNX7_9BILA</name>
<evidence type="ECO:0000313" key="1">
    <source>
        <dbReference type="EMBL" id="GMS83813.1"/>
    </source>
</evidence>
<organism evidence="1 2">
    <name type="scientific">Pristionchus entomophagus</name>
    <dbReference type="NCBI Taxonomy" id="358040"/>
    <lineage>
        <taxon>Eukaryota</taxon>
        <taxon>Metazoa</taxon>
        <taxon>Ecdysozoa</taxon>
        <taxon>Nematoda</taxon>
        <taxon>Chromadorea</taxon>
        <taxon>Rhabditida</taxon>
        <taxon>Rhabditina</taxon>
        <taxon>Diplogasteromorpha</taxon>
        <taxon>Diplogasteroidea</taxon>
        <taxon>Neodiplogasteridae</taxon>
        <taxon>Pristionchus</taxon>
    </lineage>
</organism>
<sequence length="74" mass="8297">LIVTVQLQDEVSNIFSPSYYGARSLLRKISEVIGVHTTLPPRDFAQFAPNETEIEFQRAFEATFAAPIVITNLD</sequence>
<accession>A0AAV5SNX7</accession>
<dbReference type="AlphaFoldDB" id="A0AAV5SNX7"/>
<feature type="non-terminal residue" evidence="1">
    <location>
        <position position="1"/>
    </location>
</feature>
<keyword evidence="2" id="KW-1185">Reference proteome</keyword>
<feature type="non-terminal residue" evidence="1">
    <location>
        <position position="74"/>
    </location>
</feature>